<dbReference type="AlphaFoldDB" id="A0AAV1ID89"/>
<name>A0AAV1ID89_9CHLO</name>
<evidence type="ECO:0000313" key="1">
    <source>
        <dbReference type="EMBL" id="CAK0785102.1"/>
    </source>
</evidence>
<evidence type="ECO:0000313" key="2">
    <source>
        <dbReference type="Proteomes" id="UP001314263"/>
    </source>
</evidence>
<comment type="caution">
    <text evidence="1">The sequence shown here is derived from an EMBL/GenBank/DDBJ whole genome shotgun (WGS) entry which is preliminary data.</text>
</comment>
<accession>A0AAV1ID89</accession>
<sequence>MIRHTTYVHSWASMVQISACLHGLYQVRMMTVLRMYKTIHQSFFKAGKVSYSTDLGLQLNKFPGPTLGICAMPSGLSDVQLEAAHVCRHAIAEDILHSV</sequence>
<protein>
    <submittedName>
        <fullName evidence="1">Uncharacterized protein</fullName>
    </submittedName>
</protein>
<reference evidence="1 2" key="1">
    <citation type="submission" date="2023-10" db="EMBL/GenBank/DDBJ databases">
        <authorList>
            <person name="Maclean D."/>
            <person name="Macfadyen A."/>
        </authorList>
    </citation>
    <scope>NUCLEOTIDE SEQUENCE [LARGE SCALE GENOMIC DNA]</scope>
</reference>
<organism evidence="1 2">
    <name type="scientific">Coccomyxa viridis</name>
    <dbReference type="NCBI Taxonomy" id="1274662"/>
    <lineage>
        <taxon>Eukaryota</taxon>
        <taxon>Viridiplantae</taxon>
        <taxon>Chlorophyta</taxon>
        <taxon>core chlorophytes</taxon>
        <taxon>Trebouxiophyceae</taxon>
        <taxon>Trebouxiophyceae incertae sedis</taxon>
        <taxon>Coccomyxaceae</taxon>
        <taxon>Coccomyxa</taxon>
    </lineage>
</organism>
<proteinExistence type="predicted"/>
<gene>
    <name evidence="1" type="ORF">CVIRNUC_008308</name>
</gene>
<dbReference type="EMBL" id="CAUYUE010000011">
    <property type="protein sequence ID" value="CAK0785102.1"/>
    <property type="molecule type" value="Genomic_DNA"/>
</dbReference>
<keyword evidence="2" id="KW-1185">Reference proteome</keyword>
<dbReference type="Proteomes" id="UP001314263">
    <property type="component" value="Unassembled WGS sequence"/>
</dbReference>